<evidence type="ECO:0000313" key="3">
    <source>
        <dbReference type="Proteomes" id="UP000823963"/>
    </source>
</evidence>
<comment type="caution">
    <text evidence="2">The sequence shown here is derived from an EMBL/GenBank/DDBJ whole genome shotgun (WGS) entry which is preliminary data.</text>
</comment>
<dbReference type="Proteomes" id="UP000823963">
    <property type="component" value="Unassembled WGS sequence"/>
</dbReference>
<feature type="transmembrane region" description="Helical" evidence="1">
    <location>
        <begin position="130"/>
        <end position="147"/>
    </location>
</feature>
<accession>A0A9D1UXT5</accession>
<protein>
    <submittedName>
        <fullName evidence="2">Glycosyltransferase family 2 protein</fullName>
    </submittedName>
</protein>
<evidence type="ECO:0000256" key="1">
    <source>
        <dbReference type="SAM" id="Phobius"/>
    </source>
</evidence>
<keyword evidence="1" id="KW-0472">Membrane</keyword>
<keyword evidence="1" id="KW-1133">Transmembrane helix</keyword>
<gene>
    <name evidence="2" type="ORF">H9861_06485</name>
</gene>
<dbReference type="AlphaFoldDB" id="A0A9D1UXT5"/>
<sequence length="149" mass="17418">EKRTIYPVKYKRLGDYADVIITKYLKEYKFPTFENEKFLNEGDLLFYLSGQANSVFIDDSLIVGGYQKDGLTKNIRNLQIKNYNGSLYTATLSMEKKYPMWFRLKNAVLYDYITIKSDVSTRQALKKSKYPILTTIALLPALIYILLRK</sequence>
<reference evidence="2" key="2">
    <citation type="submission" date="2021-04" db="EMBL/GenBank/DDBJ databases">
        <authorList>
            <person name="Gilroy R."/>
        </authorList>
    </citation>
    <scope>NUCLEOTIDE SEQUENCE</scope>
    <source>
        <strain evidence="2">6627</strain>
    </source>
</reference>
<feature type="non-terminal residue" evidence="2">
    <location>
        <position position="1"/>
    </location>
</feature>
<organism evidence="2 3">
    <name type="scientific">Candidatus Ligilactobacillus excrementigallinarum</name>
    <dbReference type="NCBI Taxonomy" id="2838641"/>
    <lineage>
        <taxon>Bacteria</taxon>
        <taxon>Bacillati</taxon>
        <taxon>Bacillota</taxon>
        <taxon>Bacilli</taxon>
        <taxon>Lactobacillales</taxon>
        <taxon>Lactobacillaceae</taxon>
        <taxon>Ligilactobacillus</taxon>
    </lineage>
</organism>
<reference evidence="2" key="1">
    <citation type="journal article" date="2021" name="PeerJ">
        <title>Extensive microbial diversity within the chicken gut microbiome revealed by metagenomics and culture.</title>
        <authorList>
            <person name="Gilroy R."/>
            <person name="Ravi A."/>
            <person name="Getino M."/>
            <person name="Pursley I."/>
            <person name="Horton D.L."/>
            <person name="Alikhan N.F."/>
            <person name="Baker D."/>
            <person name="Gharbi K."/>
            <person name="Hall N."/>
            <person name="Watson M."/>
            <person name="Adriaenssens E.M."/>
            <person name="Foster-Nyarko E."/>
            <person name="Jarju S."/>
            <person name="Secka A."/>
            <person name="Antonio M."/>
            <person name="Oren A."/>
            <person name="Chaudhuri R.R."/>
            <person name="La Ragione R."/>
            <person name="Hildebrand F."/>
            <person name="Pallen M.J."/>
        </authorList>
    </citation>
    <scope>NUCLEOTIDE SEQUENCE</scope>
    <source>
        <strain evidence="2">6627</strain>
    </source>
</reference>
<dbReference type="EMBL" id="DXFP01000061">
    <property type="protein sequence ID" value="HIX02386.1"/>
    <property type="molecule type" value="Genomic_DNA"/>
</dbReference>
<keyword evidence="1" id="KW-0812">Transmembrane</keyword>
<name>A0A9D1UXT5_9LACO</name>
<proteinExistence type="predicted"/>
<evidence type="ECO:0000313" key="2">
    <source>
        <dbReference type="EMBL" id="HIX02386.1"/>
    </source>
</evidence>